<name>X7EK51_9RHOB</name>
<dbReference type="InterPro" id="IPR023346">
    <property type="entry name" value="Lysozyme-like_dom_sf"/>
</dbReference>
<dbReference type="EMBL" id="JALZ01000001">
    <property type="protein sequence ID" value="ETX16297.1"/>
    <property type="molecule type" value="Genomic_DNA"/>
</dbReference>
<accession>X7EK51</accession>
<sequence>MRAAALFCAALLVAGPAAANGWAGFYAGSEQAREEPRAPQAEPAPAPAPERSLAIPDTGAPDEGICIRAILEAQERHGIPDNILLGLGLQEAGLMKNGELTVWPWAVNSEGEGHLFDSAEEALSFVSSEQARGARSIDVGCMQINLRWHPEAFVTDAQGFWPGRNADYAARFLRGLYEESGDWMVAVGHYHSRTPEHQGRYTASAKRNIAVANQRIANFEALAGLGATAPVRSASAEAPSRATANATASARQEGVPFWSTRSSEGPRRTLFGTGILQPILPSFTR</sequence>
<dbReference type="OrthoDB" id="5945995at2"/>
<protein>
    <submittedName>
        <fullName evidence="3">Tail length tape measure protein</fullName>
    </submittedName>
</protein>
<feature type="compositionally biased region" description="Low complexity" evidence="1">
    <location>
        <begin position="233"/>
        <end position="250"/>
    </location>
</feature>
<evidence type="ECO:0000313" key="4">
    <source>
        <dbReference type="Proteomes" id="UP000022447"/>
    </source>
</evidence>
<evidence type="ECO:0000256" key="1">
    <source>
        <dbReference type="SAM" id="MobiDB-lite"/>
    </source>
</evidence>
<keyword evidence="2" id="KW-0732">Signal</keyword>
<feature type="region of interest" description="Disordered" evidence="1">
    <location>
        <begin position="31"/>
        <end position="58"/>
    </location>
</feature>
<dbReference type="SUPFAM" id="SSF53955">
    <property type="entry name" value="Lysozyme-like"/>
    <property type="match status" value="1"/>
</dbReference>
<keyword evidence="4" id="KW-1185">Reference proteome</keyword>
<reference evidence="3 4" key="1">
    <citation type="submission" date="2014-01" db="EMBL/GenBank/DDBJ databases">
        <title>Roseivivax halodurans JCM 10272 Genome Sequencing.</title>
        <authorList>
            <person name="Lai Q."/>
            <person name="Li G."/>
            <person name="Shao Z."/>
        </authorList>
    </citation>
    <scope>NUCLEOTIDE SEQUENCE [LARGE SCALE GENOMIC DNA]</scope>
    <source>
        <strain evidence="3 4">JCM 10272</strain>
    </source>
</reference>
<feature type="signal peptide" evidence="2">
    <location>
        <begin position="1"/>
        <end position="19"/>
    </location>
</feature>
<dbReference type="AlphaFoldDB" id="X7EK51"/>
<dbReference type="STRING" id="1449350.OCH239_00160"/>
<evidence type="ECO:0000313" key="3">
    <source>
        <dbReference type="EMBL" id="ETX16297.1"/>
    </source>
</evidence>
<feature type="region of interest" description="Disordered" evidence="1">
    <location>
        <begin position="233"/>
        <end position="263"/>
    </location>
</feature>
<dbReference type="RefSeq" id="WP_051489067.1">
    <property type="nucleotide sequence ID" value="NZ_JALZ01000001.1"/>
</dbReference>
<evidence type="ECO:0000256" key="2">
    <source>
        <dbReference type="SAM" id="SignalP"/>
    </source>
</evidence>
<gene>
    <name evidence="3" type="ORF">OCH239_00160</name>
</gene>
<dbReference type="eggNOG" id="COG0741">
    <property type="taxonomic scope" value="Bacteria"/>
</dbReference>
<organism evidence="3 4">
    <name type="scientific">Roseivivax halodurans JCM 10272</name>
    <dbReference type="NCBI Taxonomy" id="1449350"/>
    <lineage>
        <taxon>Bacteria</taxon>
        <taxon>Pseudomonadati</taxon>
        <taxon>Pseudomonadota</taxon>
        <taxon>Alphaproteobacteria</taxon>
        <taxon>Rhodobacterales</taxon>
        <taxon>Roseobacteraceae</taxon>
        <taxon>Roseivivax</taxon>
    </lineage>
</organism>
<dbReference type="Proteomes" id="UP000022447">
    <property type="component" value="Unassembled WGS sequence"/>
</dbReference>
<comment type="caution">
    <text evidence="3">The sequence shown here is derived from an EMBL/GenBank/DDBJ whole genome shotgun (WGS) entry which is preliminary data.</text>
</comment>
<feature type="chain" id="PRO_5004977765" evidence="2">
    <location>
        <begin position="20"/>
        <end position="285"/>
    </location>
</feature>
<proteinExistence type="predicted"/>